<reference evidence="1" key="1">
    <citation type="submission" date="2022-04" db="EMBL/GenBank/DDBJ databases">
        <title>Jade perch genome.</title>
        <authorList>
            <person name="Chao B."/>
        </authorList>
    </citation>
    <scope>NUCLEOTIDE SEQUENCE</scope>
    <source>
        <strain evidence="1">CB-2022</strain>
    </source>
</reference>
<accession>A0ACB8VZ65</accession>
<keyword evidence="2" id="KW-1185">Reference proteome</keyword>
<sequence>MFVVQLMFVFLFFHQVMSSGSGRHSLWALASYISGNTTFPEFSVVLMLDDIQVAYFDSETDRLTRVGGGGEEGAELDLGQEAVFILRDIFSSMRKRLALVKHRFNMTAAQVHVQQRLTGCEVLQDGQPALIMFRAGCRQPDTLRHLLDREKRLVTRRVRPRVRFITKQVVSGAQVTCLATDFYPRHINLTLLQDGRPVDESEVTGGSVLPNGNGLYQVRKTLTVSEEELQKKHNYACAAAHLSLDNRLE</sequence>
<feature type="non-terminal residue" evidence="1">
    <location>
        <position position="249"/>
    </location>
</feature>
<evidence type="ECO:0000313" key="2">
    <source>
        <dbReference type="Proteomes" id="UP000831701"/>
    </source>
</evidence>
<dbReference type="Proteomes" id="UP000831701">
    <property type="component" value="Chromosome 16"/>
</dbReference>
<evidence type="ECO:0000313" key="1">
    <source>
        <dbReference type="EMBL" id="KAI3360715.1"/>
    </source>
</evidence>
<protein>
    <submittedName>
        <fullName evidence="1">Uncharacterized protein</fullName>
    </submittedName>
</protein>
<gene>
    <name evidence="1" type="ORF">L3Q82_012855</name>
</gene>
<name>A0ACB8VZ65_9TELE</name>
<organism evidence="1 2">
    <name type="scientific">Scortum barcoo</name>
    <name type="common">barcoo grunter</name>
    <dbReference type="NCBI Taxonomy" id="214431"/>
    <lineage>
        <taxon>Eukaryota</taxon>
        <taxon>Metazoa</taxon>
        <taxon>Chordata</taxon>
        <taxon>Craniata</taxon>
        <taxon>Vertebrata</taxon>
        <taxon>Euteleostomi</taxon>
        <taxon>Actinopterygii</taxon>
        <taxon>Neopterygii</taxon>
        <taxon>Teleostei</taxon>
        <taxon>Neoteleostei</taxon>
        <taxon>Acanthomorphata</taxon>
        <taxon>Eupercaria</taxon>
        <taxon>Centrarchiformes</taxon>
        <taxon>Terapontoidei</taxon>
        <taxon>Terapontidae</taxon>
        <taxon>Scortum</taxon>
    </lineage>
</organism>
<dbReference type="EMBL" id="CM041546">
    <property type="protein sequence ID" value="KAI3360715.1"/>
    <property type="molecule type" value="Genomic_DNA"/>
</dbReference>
<comment type="caution">
    <text evidence="1">The sequence shown here is derived from an EMBL/GenBank/DDBJ whole genome shotgun (WGS) entry which is preliminary data.</text>
</comment>
<proteinExistence type="predicted"/>